<dbReference type="EMBL" id="JAKLMC020000008">
    <property type="protein sequence ID" value="KAK5954605.1"/>
    <property type="molecule type" value="Genomic_DNA"/>
</dbReference>
<feature type="region of interest" description="Disordered" evidence="1">
    <location>
        <begin position="21"/>
        <end position="93"/>
    </location>
</feature>
<organism evidence="2 3">
    <name type="scientific">Knufia fluminis</name>
    <dbReference type="NCBI Taxonomy" id="191047"/>
    <lineage>
        <taxon>Eukaryota</taxon>
        <taxon>Fungi</taxon>
        <taxon>Dikarya</taxon>
        <taxon>Ascomycota</taxon>
        <taxon>Pezizomycotina</taxon>
        <taxon>Eurotiomycetes</taxon>
        <taxon>Chaetothyriomycetidae</taxon>
        <taxon>Chaetothyriales</taxon>
        <taxon>Trichomeriaceae</taxon>
        <taxon>Knufia</taxon>
    </lineage>
</organism>
<feature type="compositionally biased region" description="Acidic residues" evidence="1">
    <location>
        <begin position="289"/>
        <end position="298"/>
    </location>
</feature>
<feature type="compositionally biased region" description="Polar residues" evidence="1">
    <location>
        <begin position="61"/>
        <end position="89"/>
    </location>
</feature>
<proteinExistence type="predicted"/>
<feature type="compositionally biased region" description="Low complexity" evidence="1">
    <location>
        <begin position="107"/>
        <end position="119"/>
    </location>
</feature>
<dbReference type="Proteomes" id="UP001316803">
    <property type="component" value="Unassembled WGS sequence"/>
</dbReference>
<dbReference type="AlphaFoldDB" id="A0AAN8I9P3"/>
<feature type="region of interest" description="Disordered" evidence="1">
    <location>
        <begin position="107"/>
        <end position="128"/>
    </location>
</feature>
<sequence>MAAITPGGLVDDEVIGLEGTRKRKNKKDDVRKKKPKCDSNTSLTNSVVSNVHGSDPGTGPLATTGSITASVQPYTKSPSEGHQTAQSDSAISDTKIDDTKIDDQAAQAADLDQPSASSPISGNSQDDPNIQELTLKFRQAQIEINTLKLENKNLKVENNNLNKRLKRNMLHLAHSRSRIQVSKNEIDKLRKKNNKLTTANEGLRERLKNPRLEDEEDYVSSSEEEEEEGEEEEEEEEKEKEKGEDDAKQVDSALEHDERLDDTSEVSDYDSNFDSDAPAPEDSLTSDSDSSESEDPDD</sequence>
<feature type="compositionally biased region" description="Basic and acidic residues" evidence="1">
    <location>
        <begin position="202"/>
        <end position="212"/>
    </location>
</feature>
<feature type="compositionally biased region" description="Low complexity" evidence="1">
    <location>
        <begin position="38"/>
        <end position="51"/>
    </location>
</feature>
<evidence type="ECO:0000313" key="3">
    <source>
        <dbReference type="Proteomes" id="UP001316803"/>
    </source>
</evidence>
<feature type="compositionally biased region" description="Basic and acidic residues" evidence="1">
    <location>
        <begin position="239"/>
        <end position="262"/>
    </location>
</feature>
<evidence type="ECO:0000313" key="2">
    <source>
        <dbReference type="EMBL" id="KAK5954605.1"/>
    </source>
</evidence>
<feature type="compositionally biased region" description="Acidic residues" evidence="1">
    <location>
        <begin position="263"/>
        <end position="273"/>
    </location>
</feature>
<name>A0AAN8I9P3_9EURO</name>
<accession>A0AAN8I9P3</accession>
<evidence type="ECO:0000256" key="1">
    <source>
        <dbReference type="SAM" id="MobiDB-lite"/>
    </source>
</evidence>
<feature type="region of interest" description="Disordered" evidence="1">
    <location>
        <begin position="183"/>
        <end position="298"/>
    </location>
</feature>
<gene>
    <name evidence="2" type="ORF">OHC33_004327</name>
</gene>
<reference evidence="2 3" key="1">
    <citation type="submission" date="2022-12" db="EMBL/GenBank/DDBJ databases">
        <title>Genomic features and morphological characterization of a novel Knufia sp. strain isolated from spacecraft assembly facility.</title>
        <authorList>
            <person name="Teixeira M."/>
            <person name="Chander A.M."/>
            <person name="Stajich J.E."/>
            <person name="Venkateswaran K."/>
        </authorList>
    </citation>
    <scope>NUCLEOTIDE SEQUENCE [LARGE SCALE GENOMIC DNA]</scope>
    <source>
        <strain evidence="2 3">FJI-L2-BK-P2</strain>
    </source>
</reference>
<comment type="caution">
    <text evidence="2">The sequence shown here is derived from an EMBL/GenBank/DDBJ whole genome shotgun (WGS) entry which is preliminary data.</text>
</comment>
<protein>
    <submittedName>
        <fullName evidence="2">Uncharacterized protein</fullName>
    </submittedName>
</protein>
<keyword evidence="3" id="KW-1185">Reference proteome</keyword>
<feature type="compositionally biased region" description="Acidic residues" evidence="1">
    <location>
        <begin position="213"/>
        <end position="238"/>
    </location>
</feature>